<dbReference type="HOGENOM" id="CLU_159738_4_0_2"/>
<dbReference type="RefSeq" id="WP_015323142.1">
    <property type="nucleotide sequence ID" value="NC_019974.1"/>
</dbReference>
<dbReference type="STRING" id="694430.Natoc_4012"/>
<accession>L0K586</accession>
<dbReference type="Proteomes" id="UP000010878">
    <property type="component" value="Chromosome"/>
</dbReference>
<dbReference type="OrthoDB" id="198810at2157"/>
<dbReference type="GeneID" id="14401886"/>
<protein>
    <recommendedName>
        <fullName evidence="2">Halobacterial output domain-containing protein</fullName>
    </recommendedName>
</protein>
<dbReference type="KEGG" id="nou:Natoc_4012"/>
<name>L0K586_9EURY</name>
<feature type="region of interest" description="Disordered" evidence="1">
    <location>
        <begin position="1"/>
        <end position="22"/>
    </location>
</feature>
<keyword evidence="4" id="KW-1185">Reference proteome</keyword>
<evidence type="ECO:0000256" key="1">
    <source>
        <dbReference type="SAM" id="MobiDB-lite"/>
    </source>
</evidence>
<evidence type="ECO:0000259" key="2">
    <source>
        <dbReference type="Pfam" id="PF18545"/>
    </source>
</evidence>
<dbReference type="Pfam" id="PF18545">
    <property type="entry name" value="HalOD1"/>
    <property type="match status" value="1"/>
</dbReference>
<reference evidence="3 4" key="1">
    <citation type="submission" date="2012-11" db="EMBL/GenBank/DDBJ databases">
        <title>FINISHED of Natronococcus occultus SP4, DSM 3396.</title>
        <authorList>
            <consortium name="DOE Joint Genome Institute"/>
            <person name="Eisen J."/>
            <person name="Huntemann M."/>
            <person name="Wei C.-L."/>
            <person name="Han J."/>
            <person name="Detter J.C."/>
            <person name="Han C."/>
            <person name="Tapia R."/>
            <person name="Chen A."/>
            <person name="Kyrpides N."/>
            <person name="Mavromatis K."/>
            <person name="Markowitz V."/>
            <person name="Szeto E."/>
            <person name="Ivanova N."/>
            <person name="Mikhailova N."/>
            <person name="Ovchinnikova G."/>
            <person name="Pagani I."/>
            <person name="Pati A."/>
            <person name="Goodwin L."/>
            <person name="Nordberg H.P."/>
            <person name="Cantor M.N."/>
            <person name="Hua S.X."/>
            <person name="Woyke T."/>
            <person name="Eisen J."/>
            <person name="Klenk H.-P."/>
            <person name="Klenk H.-P."/>
        </authorList>
    </citation>
    <scope>NUCLEOTIDE SEQUENCE [LARGE SCALE GENOMIC DNA]</scope>
    <source>
        <strain evidence="3 4">SP4</strain>
    </source>
</reference>
<proteinExistence type="predicted"/>
<gene>
    <name evidence="3" type="ORF">Natoc_4012</name>
</gene>
<feature type="domain" description="Halobacterial output" evidence="2">
    <location>
        <begin position="36"/>
        <end position="105"/>
    </location>
</feature>
<dbReference type="InterPro" id="IPR040624">
    <property type="entry name" value="HalOD1"/>
</dbReference>
<dbReference type="eggNOG" id="arCOG08980">
    <property type="taxonomic scope" value="Archaea"/>
</dbReference>
<dbReference type="AlphaFoldDB" id="L0K586"/>
<evidence type="ECO:0000313" key="3">
    <source>
        <dbReference type="EMBL" id="AGB39710.1"/>
    </source>
</evidence>
<evidence type="ECO:0000313" key="4">
    <source>
        <dbReference type="Proteomes" id="UP000010878"/>
    </source>
</evidence>
<dbReference type="EMBL" id="CP003929">
    <property type="protein sequence ID" value="AGB39710.1"/>
    <property type="molecule type" value="Genomic_DNA"/>
</dbReference>
<organism evidence="3 4">
    <name type="scientific">Natronococcus occultus SP4</name>
    <dbReference type="NCBI Taxonomy" id="694430"/>
    <lineage>
        <taxon>Archaea</taxon>
        <taxon>Methanobacteriati</taxon>
        <taxon>Methanobacteriota</taxon>
        <taxon>Stenosarchaea group</taxon>
        <taxon>Halobacteria</taxon>
        <taxon>Halobacteriales</taxon>
        <taxon>Natrialbaceae</taxon>
        <taxon>Natronococcus</taxon>
    </lineage>
</organism>
<sequence>MSDRPTSADAVPSIDADGVGYDPTTETLHARFDPEAESITVSLVEAVATAIDRDPVAMTPLFEAVDPEALSALVASTRDGPVEVSFAYEDCYVTVSTCGDVVIEPPET</sequence>